<dbReference type="Pfam" id="PF14384">
    <property type="entry name" value="BrnA_antitoxin"/>
    <property type="match status" value="1"/>
</dbReference>
<dbReference type="AlphaFoldDB" id="A0A839EPY2"/>
<dbReference type="InterPro" id="IPR025528">
    <property type="entry name" value="BrnA_antitoxin"/>
</dbReference>
<gene>
    <name evidence="1" type="ORF">FHW16_005900</name>
</gene>
<dbReference type="Proteomes" id="UP000549052">
    <property type="component" value="Unassembled WGS sequence"/>
</dbReference>
<reference evidence="1 2" key="1">
    <citation type="submission" date="2020-07" db="EMBL/GenBank/DDBJ databases">
        <title>Genomic Encyclopedia of Type Strains, Phase IV (KMG-V): Genome sequencing to study the core and pangenomes of soil and plant-associated prokaryotes.</title>
        <authorList>
            <person name="Whitman W."/>
        </authorList>
    </citation>
    <scope>NUCLEOTIDE SEQUENCE [LARGE SCALE GENOMIC DNA]</scope>
    <source>
        <strain evidence="1 2">AN3</strain>
    </source>
</reference>
<organism evidence="1 2">
    <name type="scientific">Phyllobacterium myrsinacearum</name>
    <dbReference type="NCBI Taxonomy" id="28101"/>
    <lineage>
        <taxon>Bacteria</taxon>
        <taxon>Pseudomonadati</taxon>
        <taxon>Pseudomonadota</taxon>
        <taxon>Alphaproteobacteria</taxon>
        <taxon>Hyphomicrobiales</taxon>
        <taxon>Phyllobacteriaceae</taxon>
        <taxon>Phyllobacterium</taxon>
    </lineage>
</organism>
<comment type="caution">
    <text evidence="1">The sequence shown here is derived from an EMBL/GenBank/DDBJ whole genome shotgun (WGS) entry which is preliminary data.</text>
</comment>
<dbReference type="EMBL" id="JACGXN010000028">
    <property type="protein sequence ID" value="MBA8882151.1"/>
    <property type="molecule type" value="Genomic_DNA"/>
</dbReference>
<sequence>MNTKTIRYESETLPEPTADQIAQLRALEAMPDSEIDLSDIPELTDEQWSKAVRGRFYRPVKHQITARVDADVLDWLKSQGKGYQARMNAILRRAMLVSMKTQPADKKEKHRRKSI</sequence>
<evidence type="ECO:0000313" key="1">
    <source>
        <dbReference type="EMBL" id="MBA8882151.1"/>
    </source>
</evidence>
<keyword evidence="2" id="KW-1185">Reference proteome</keyword>
<dbReference type="RefSeq" id="WP_182552841.1">
    <property type="nucleotide sequence ID" value="NZ_JACGXN010000028.1"/>
</dbReference>
<accession>A0A839EPY2</accession>
<proteinExistence type="predicted"/>
<protein>
    <submittedName>
        <fullName evidence="1">Uncharacterized protein (DUF4415 family)</fullName>
    </submittedName>
</protein>
<evidence type="ECO:0000313" key="2">
    <source>
        <dbReference type="Proteomes" id="UP000549052"/>
    </source>
</evidence>
<name>A0A839EPY2_9HYPH</name>